<feature type="binding site" evidence="8 10">
    <location>
        <begin position="116"/>
        <end position="118"/>
    </location>
    <ligand>
        <name>substrate</name>
    </ligand>
</feature>
<evidence type="ECO:0000313" key="18">
    <source>
        <dbReference type="Proteomes" id="UP000277871"/>
    </source>
</evidence>
<feature type="active site" description="Nucleophile" evidence="8 9">
    <location>
        <position position="47"/>
    </location>
</feature>
<feature type="region of interest" description="Disordered" evidence="13">
    <location>
        <begin position="414"/>
        <end position="438"/>
    </location>
</feature>
<keyword evidence="18" id="KW-1185">Reference proteome</keyword>
<evidence type="ECO:0000256" key="8">
    <source>
        <dbReference type="HAMAP-Rule" id="MF_00087"/>
    </source>
</evidence>
<comment type="domain">
    <text evidence="8">Possesses an unusual extended V-shaped dimeric structure with each monomer consisting of three distinct domains arranged along a curved 'spinal' alpha-helix. The N-terminal catalytic domain specifically recognizes the glutamate moiety of the substrate. The second domain is the NADPH-binding domain, and the third C-terminal domain is responsible for dimerization.</text>
</comment>
<dbReference type="InterPro" id="IPR000343">
    <property type="entry name" value="4pyrrol_synth_GluRdtase"/>
</dbReference>
<evidence type="ECO:0000256" key="6">
    <source>
        <dbReference type="ARBA" id="ARBA00023244"/>
    </source>
</evidence>
<dbReference type="Pfam" id="PF01488">
    <property type="entry name" value="Shikimate_DH"/>
    <property type="match status" value="1"/>
</dbReference>
<dbReference type="Proteomes" id="UP000277871">
    <property type="component" value="Unassembled WGS sequence"/>
</dbReference>
<evidence type="ECO:0000259" key="15">
    <source>
        <dbReference type="Pfam" id="PF01488"/>
    </source>
</evidence>
<organism evidence="17 18">
    <name type="scientific">Kocuria tytonicola</name>
    <dbReference type="NCBI Taxonomy" id="2055946"/>
    <lineage>
        <taxon>Bacteria</taxon>
        <taxon>Bacillati</taxon>
        <taxon>Actinomycetota</taxon>
        <taxon>Actinomycetes</taxon>
        <taxon>Micrococcales</taxon>
        <taxon>Micrococcaceae</taxon>
        <taxon>Kocuria</taxon>
    </lineage>
</organism>
<comment type="function">
    <text evidence="8">Catalyzes the NADPH-dependent reduction of glutamyl-tRNA(Glu) to glutamate 1-semialdehyde (GSA).</text>
</comment>
<dbReference type="InterPro" id="IPR036343">
    <property type="entry name" value="GluRdtase_N_sf"/>
</dbReference>
<dbReference type="EC" id="1.2.1.70" evidence="3 8"/>
<dbReference type="InterPro" id="IPR036453">
    <property type="entry name" value="GluRdtase_dimer_dom_sf"/>
</dbReference>
<dbReference type="PIRSF" id="PIRSF000445">
    <property type="entry name" value="4pyrrol_synth_GluRdtase"/>
    <property type="match status" value="1"/>
</dbReference>
<comment type="miscellaneous">
    <text evidence="8">During catalysis, the active site Cys acts as a nucleophile attacking the alpha-carbonyl group of tRNA-bound glutamate with the formation of a thioester intermediate between enzyme and glutamate, and the concomitant release of tRNA(Glu). The thioester intermediate is finally reduced by direct hydride transfer from NADPH, to form the product GSA.</text>
</comment>
<dbReference type="InterPro" id="IPR015895">
    <property type="entry name" value="4pyrrol_synth_GluRdtase_N"/>
</dbReference>
<evidence type="ECO:0000256" key="11">
    <source>
        <dbReference type="PIRSR" id="PIRSR000445-3"/>
    </source>
</evidence>
<feature type="domain" description="Quinate/shikimate 5-dehydrogenase/glutamyl-tRNA reductase" evidence="15">
    <location>
        <begin position="174"/>
        <end position="297"/>
    </location>
</feature>
<evidence type="ECO:0000256" key="7">
    <source>
        <dbReference type="ARBA" id="ARBA00047464"/>
    </source>
</evidence>
<reference evidence="17 18" key="1">
    <citation type="submission" date="2018-10" db="EMBL/GenBank/DDBJ databases">
        <title>Kocuria tytonicola, new bacteria from the preen glands of American barn owls (Tyto furcata).</title>
        <authorList>
            <person name="Braun M.S."/>
            <person name="Wang E."/>
            <person name="Zimmermann S."/>
            <person name="Boutin S."/>
            <person name="Wagner H."/>
            <person name="Wink M."/>
        </authorList>
    </citation>
    <scope>NUCLEOTIDE SEQUENCE [LARGE SCALE GENOMIC DNA]</scope>
    <source>
        <strain evidence="17 18">473</strain>
    </source>
</reference>
<protein>
    <recommendedName>
        <fullName evidence="3 8">Glutamyl-tRNA reductase</fullName>
        <shortName evidence="8">GluTR</shortName>
        <ecNumber evidence="3 8">1.2.1.70</ecNumber>
    </recommendedName>
</protein>
<evidence type="ECO:0000259" key="16">
    <source>
        <dbReference type="Pfam" id="PF05201"/>
    </source>
</evidence>
<evidence type="ECO:0000313" key="17">
    <source>
        <dbReference type="EMBL" id="RLY94575.1"/>
    </source>
</evidence>
<gene>
    <name evidence="8" type="primary">hemA</name>
    <name evidence="17" type="ORF">EAE32_05240</name>
</gene>
<feature type="binding site" evidence="8 10">
    <location>
        <position position="122"/>
    </location>
    <ligand>
        <name>substrate</name>
    </ligand>
</feature>
<dbReference type="PANTHER" id="PTHR43013">
    <property type="entry name" value="GLUTAMYL-TRNA REDUCTASE"/>
    <property type="match status" value="1"/>
</dbReference>
<dbReference type="InterPro" id="IPR015896">
    <property type="entry name" value="4pyrrol_synth_GluRdtase_dimer"/>
</dbReference>
<feature type="binding site" evidence="8 10">
    <location>
        <position position="111"/>
    </location>
    <ligand>
        <name>substrate</name>
    </ligand>
</feature>
<dbReference type="GO" id="GO:0019353">
    <property type="term" value="P:protoporphyrinogen IX biosynthetic process from glutamate"/>
    <property type="evidence" value="ECO:0007669"/>
    <property type="project" value="TreeGrafter"/>
</dbReference>
<dbReference type="Pfam" id="PF05201">
    <property type="entry name" value="GlutR_N"/>
    <property type="match status" value="1"/>
</dbReference>
<feature type="domain" description="Glutamyl-tRNA reductase N-terminal" evidence="16">
    <location>
        <begin position="8"/>
        <end position="158"/>
    </location>
</feature>
<proteinExistence type="inferred from homology"/>
<evidence type="ECO:0000256" key="4">
    <source>
        <dbReference type="ARBA" id="ARBA00022857"/>
    </source>
</evidence>
<evidence type="ECO:0000256" key="3">
    <source>
        <dbReference type="ARBA" id="ARBA00012970"/>
    </source>
</evidence>
<dbReference type="Gene3D" id="3.30.460.30">
    <property type="entry name" value="Glutamyl-tRNA reductase, N-terminal domain"/>
    <property type="match status" value="1"/>
</dbReference>
<keyword evidence="4 8" id="KW-0521">NADP</keyword>
<keyword evidence="5 8" id="KW-0560">Oxidoreductase</keyword>
<dbReference type="SUPFAM" id="SSF69075">
    <property type="entry name" value="Glutamyl tRNA-reductase dimerization domain"/>
    <property type="match status" value="1"/>
</dbReference>
<sequence length="438" mass="46148">MVLFCLVASHRSVDLNTVARLSTGALGVAEDAVARGALEGAVTLSTCNRLELYGELPDHGPCDVLTAQQQLAARIAERAGLDARFVLETMDAYQGPEVPRHLFTVVSGLESAVVGEREITGQVRRALTQARQSGTASGHLVQLFEAAARTAREVGAHTGLGERGRSIVSVALDLADDITPGDWPRRHALVFGTGAYAGATMAALRDRGCADIEVYSGSGRAEQFTDQRGGSPVTGVELPAALRRADVVIGCSGGSAPMPASAFPGGPRTVVDLALARDFDPAVADLPDVELITLESVRVAAPEETRESVSAAREIVERAAAGFEAAQNARSMDQAIVALRKHTMAVLDAELEKVRTHHGCTGAEEQIEMAMRRMVKSLLHTPTVRARQLAAEGRADEYITGLEALYGLEVVSPHGSDDAARTPAAEAPTDTPRPRAAS</sequence>
<evidence type="ECO:0000256" key="9">
    <source>
        <dbReference type="PIRSR" id="PIRSR000445-1"/>
    </source>
</evidence>
<dbReference type="SUPFAM" id="SSF69742">
    <property type="entry name" value="Glutamyl tRNA-reductase catalytic, N-terminal domain"/>
    <property type="match status" value="1"/>
</dbReference>
<feature type="binding site" evidence="8 11">
    <location>
        <begin position="192"/>
        <end position="197"/>
    </location>
    <ligand>
        <name>NADP(+)</name>
        <dbReference type="ChEBI" id="CHEBI:58349"/>
    </ligand>
</feature>
<dbReference type="InterPro" id="IPR036291">
    <property type="entry name" value="NAD(P)-bd_dom_sf"/>
</dbReference>
<comment type="caution">
    <text evidence="17">The sequence shown here is derived from an EMBL/GenBank/DDBJ whole genome shotgun (WGS) entry which is preliminary data.</text>
</comment>
<dbReference type="AlphaFoldDB" id="A0A3L9L797"/>
<dbReference type="UniPathway" id="UPA00251">
    <property type="reaction ID" value="UER00316"/>
</dbReference>
<evidence type="ECO:0000256" key="2">
    <source>
        <dbReference type="ARBA" id="ARBA00005916"/>
    </source>
</evidence>
<feature type="site" description="Important for activity" evidence="8 12">
    <location>
        <position position="101"/>
    </location>
</feature>
<keyword evidence="6 8" id="KW-0627">Porphyrin biosynthesis</keyword>
<name>A0A3L9L797_9MICC</name>
<evidence type="ECO:0000256" key="12">
    <source>
        <dbReference type="PIRSR" id="PIRSR000445-4"/>
    </source>
</evidence>
<dbReference type="InterPro" id="IPR006151">
    <property type="entry name" value="Shikm_DH/Glu-tRNA_Rdtase"/>
</dbReference>
<dbReference type="PANTHER" id="PTHR43013:SF1">
    <property type="entry name" value="GLUTAMYL-TRNA REDUCTASE"/>
    <property type="match status" value="1"/>
</dbReference>
<evidence type="ECO:0000259" key="14">
    <source>
        <dbReference type="Pfam" id="PF00745"/>
    </source>
</evidence>
<comment type="catalytic activity">
    <reaction evidence="7 8">
        <text>(S)-4-amino-5-oxopentanoate + tRNA(Glu) + NADP(+) = L-glutamyl-tRNA(Glu) + NADPH + H(+)</text>
        <dbReference type="Rhea" id="RHEA:12344"/>
        <dbReference type="Rhea" id="RHEA-COMP:9663"/>
        <dbReference type="Rhea" id="RHEA-COMP:9680"/>
        <dbReference type="ChEBI" id="CHEBI:15378"/>
        <dbReference type="ChEBI" id="CHEBI:57501"/>
        <dbReference type="ChEBI" id="CHEBI:57783"/>
        <dbReference type="ChEBI" id="CHEBI:58349"/>
        <dbReference type="ChEBI" id="CHEBI:78442"/>
        <dbReference type="ChEBI" id="CHEBI:78520"/>
        <dbReference type="EC" id="1.2.1.70"/>
    </reaction>
</comment>
<evidence type="ECO:0000256" key="1">
    <source>
        <dbReference type="ARBA" id="ARBA00005059"/>
    </source>
</evidence>
<evidence type="ECO:0000256" key="10">
    <source>
        <dbReference type="PIRSR" id="PIRSR000445-2"/>
    </source>
</evidence>
<dbReference type="Gene3D" id="3.40.50.720">
    <property type="entry name" value="NAD(P)-binding Rossmann-like Domain"/>
    <property type="match status" value="1"/>
</dbReference>
<dbReference type="NCBIfam" id="NF000750">
    <property type="entry name" value="PRK00045.3-4"/>
    <property type="match status" value="1"/>
</dbReference>
<dbReference type="Pfam" id="PF00745">
    <property type="entry name" value="GlutR_dimer"/>
    <property type="match status" value="1"/>
</dbReference>
<evidence type="ECO:0000256" key="5">
    <source>
        <dbReference type="ARBA" id="ARBA00023002"/>
    </source>
</evidence>
<feature type="binding site" evidence="8 10">
    <location>
        <begin position="46"/>
        <end position="49"/>
    </location>
    <ligand>
        <name>substrate</name>
    </ligand>
</feature>
<dbReference type="EMBL" id="RDEX01000001">
    <property type="protein sequence ID" value="RLY94575.1"/>
    <property type="molecule type" value="Genomic_DNA"/>
</dbReference>
<dbReference type="GO" id="GO:0050661">
    <property type="term" value="F:NADP binding"/>
    <property type="evidence" value="ECO:0007669"/>
    <property type="project" value="InterPro"/>
</dbReference>
<evidence type="ECO:0000256" key="13">
    <source>
        <dbReference type="SAM" id="MobiDB-lite"/>
    </source>
</evidence>
<dbReference type="HAMAP" id="MF_00087">
    <property type="entry name" value="Glu_tRNA_reductase"/>
    <property type="match status" value="1"/>
</dbReference>
<dbReference type="PROSITE" id="PS00747">
    <property type="entry name" value="GLUTR"/>
    <property type="match status" value="1"/>
</dbReference>
<dbReference type="InterPro" id="IPR018214">
    <property type="entry name" value="GluRdtase_CS"/>
</dbReference>
<comment type="pathway">
    <text evidence="1 8">Porphyrin-containing compound metabolism; protoporphyrin-IX biosynthesis; 5-aminolevulinate from L-glutamyl-tRNA(Glu): step 1/2.</text>
</comment>
<comment type="similarity">
    <text evidence="2 8">Belongs to the glutamyl-tRNA reductase family.</text>
</comment>
<comment type="subunit">
    <text evidence="8">Homodimer.</text>
</comment>
<feature type="domain" description="Tetrapyrrole biosynthesis glutamyl-tRNA reductase dimerisation" evidence="14">
    <location>
        <begin position="311"/>
        <end position="408"/>
    </location>
</feature>
<dbReference type="GO" id="GO:0008883">
    <property type="term" value="F:glutamyl-tRNA reductase activity"/>
    <property type="evidence" value="ECO:0007669"/>
    <property type="project" value="UniProtKB-UniRule"/>
</dbReference>
<accession>A0A3L9L797</accession>
<dbReference type="RefSeq" id="WP_121864377.1">
    <property type="nucleotide sequence ID" value="NZ_RDEX01000001.1"/>
</dbReference>
<dbReference type="SUPFAM" id="SSF51735">
    <property type="entry name" value="NAD(P)-binding Rossmann-fold domains"/>
    <property type="match status" value="1"/>
</dbReference>